<dbReference type="InterPro" id="IPR022893">
    <property type="entry name" value="Shikimate_DH_fam"/>
</dbReference>
<dbReference type="Proteomes" id="UP000038200">
    <property type="component" value="Unassembled WGS sequence"/>
</dbReference>
<dbReference type="EMBL" id="CDOL01000024">
    <property type="protein sequence ID" value="CEN50666.1"/>
    <property type="molecule type" value="Genomic_DNA"/>
</dbReference>
<dbReference type="GO" id="GO:0009073">
    <property type="term" value="P:aromatic amino acid family biosynthetic process"/>
    <property type="evidence" value="ECO:0007669"/>
    <property type="project" value="UniProtKB-KW"/>
</dbReference>
<keyword evidence="2 5" id="KW-0560">Oxidoreductase</keyword>
<dbReference type="SUPFAM" id="SSF53223">
    <property type="entry name" value="Aminoacid dehydrogenase-like, N-terminal domain"/>
    <property type="match status" value="1"/>
</dbReference>
<dbReference type="GO" id="GO:0009423">
    <property type="term" value="P:chorismate biosynthetic process"/>
    <property type="evidence" value="ECO:0007669"/>
    <property type="project" value="TreeGrafter"/>
</dbReference>
<dbReference type="PANTHER" id="PTHR21089:SF1">
    <property type="entry name" value="BIFUNCTIONAL 3-DEHYDROQUINATE DEHYDRATASE_SHIKIMATE DEHYDROGENASE, CHLOROPLASTIC"/>
    <property type="match status" value="1"/>
</dbReference>
<dbReference type="Pfam" id="PF08501">
    <property type="entry name" value="Shikimate_dh_N"/>
    <property type="match status" value="1"/>
</dbReference>
<keyword evidence="3" id="KW-0057">Aromatic amino acid biosynthesis</keyword>
<protein>
    <submittedName>
        <fullName evidence="5">Shikimate dehydrogenase</fullName>
        <ecNumber evidence="5">1.1.1.25</ecNumber>
    </submittedName>
</protein>
<dbReference type="Gene3D" id="3.40.50.720">
    <property type="entry name" value="NAD(P)-binding Rossmann-like Domain"/>
    <property type="match status" value="1"/>
</dbReference>
<dbReference type="Gene3D" id="3.40.50.10860">
    <property type="entry name" value="Leucine Dehydrogenase, chain A, domain 1"/>
    <property type="match status" value="1"/>
</dbReference>
<sequence>MSFADSGKKLVQLLGWFSFDRGRRTTKIKTFKMQKRLFGLVGRNISYSFSRKYFNEKFHKEHISDAQYVNFDIQTIAELPQKLAENPNIKGLNVTIPYKKEIISLLTKLDETAEAIGAVNTIKFTDSDIIGYNTDYVGFMESIHPLLKEHHQKALILGTGGASSAIAHAFKMLGISFKFVSRNPKMGQYTYADLGADILSEYKIIVNCTPLGTFPNVNDSPPIPYHFITSEHLLYDLIYNPSKTAFLQEGENKNATIINGLRMLELQAEKAWEIWNK</sequence>
<gene>
    <name evidence="5" type="ORF">CCAND93_120030</name>
</gene>
<comment type="pathway">
    <text evidence="1">Metabolic intermediate biosynthesis; chorismate biosynthesis; chorismate from D-erythrose 4-phosphate and phosphoenolpyruvate: step 4/7.</text>
</comment>
<dbReference type="InterPro" id="IPR036291">
    <property type="entry name" value="NAD(P)-bd_dom_sf"/>
</dbReference>
<accession>A0A0B7IFI0</accession>
<dbReference type="EC" id="1.1.1.25" evidence="5"/>
<dbReference type="CDD" id="cd01065">
    <property type="entry name" value="NAD_bind_Shikimate_DH"/>
    <property type="match status" value="1"/>
</dbReference>
<evidence type="ECO:0000313" key="6">
    <source>
        <dbReference type="Proteomes" id="UP000038200"/>
    </source>
</evidence>
<dbReference type="GO" id="GO:0005829">
    <property type="term" value="C:cytosol"/>
    <property type="evidence" value="ECO:0007669"/>
    <property type="project" value="TreeGrafter"/>
</dbReference>
<name>A0A0B7IFI0_9FLAO</name>
<evidence type="ECO:0000256" key="3">
    <source>
        <dbReference type="ARBA" id="ARBA00023141"/>
    </source>
</evidence>
<dbReference type="STRING" id="1848903.CCAND38_370051"/>
<evidence type="ECO:0000313" key="5">
    <source>
        <dbReference type="EMBL" id="CEN50666.1"/>
    </source>
</evidence>
<dbReference type="InterPro" id="IPR046346">
    <property type="entry name" value="Aminoacid_DH-like_N_sf"/>
</dbReference>
<evidence type="ECO:0000256" key="1">
    <source>
        <dbReference type="ARBA" id="ARBA00004871"/>
    </source>
</evidence>
<dbReference type="InterPro" id="IPR013708">
    <property type="entry name" value="Shikimate_DH-bd_N"/>
</dbReference>
<feature type="domain" description="Shikimate dehydrogenase substrate binding N-terminal" evidence="4">
    <location>
        <begin position="40"/>
        <end position="122"/>
    </location>
</feature>
<keyword evidence="3" id="KW-0028">Amino-acid biosynthesis</keyword>
<dbReference type="GO" id="GO:0004764">
    <property type="term" value="F:shikimate 3-dehydrogenase (NADP+) activity"/>
    <property type="evidence" value="ECO:0007669"/>
    <property type="project" value="UniProtKB-EC"/>
</dbReference>
<reference evidence="5 6" key="1">
    <citation type="submission" date="2015-01" db="EMBL/GenBank/DDBJ databases">
        <authorList>
            <person name="Xiang T."/>
            <person name="Song Y."/>
            <person name="Huang L."/>
            <person name="Wang B."/>
            <person name="Wu P."/>
        </authorList>
    </citation>
    <scope>NUCLEOTIDE SEQUENCE [LARGE SCALE GENOMIC DNA]</scope>
    <source>
        <strain evidence="5 6">CcD93</strain>
    </source>
</reference>
<evidence type="ECO:0000256" key="2">
    <source>
        <dbReference type="ARBA" id="ARBA00023002"/>
    </source>
</evidence>
<dbReference type="AlphaFoldDB" id="A0A0B7IFI0"/>
<proteinExistence type="predicted"/>
<dbReference type="GO" id="GO:0050661">
    <property type="term" value="F:NADP binding"/>
    <property type="evidence" value="ECO:0007669"/>
    <property type="project" value="TreeGrafter"/>
</dbReference>
<dbReference type="GO" id="GO:0019632">
    <property type="term" value="P:shikimate metabolic process"/>
    <property type="evidence" value="ECO:0007669"/>
    <property type="project" value="TreeGrafter"/>
</dbReference>
<evidence type="ECO:0000259" key="4">
    <source>
        <dbReference type="Pfam" id="PF08501"/>
    </source>
</evidence>
<dbReference type="SUPFAM" id="SSF51735">
    <property type="entry name" value="NAD(P)-binding Rossmann-fold domains"/>
    <property type="match status" value="1"/>
</dbReference>
<dbReference type="PANTHER" id="PTHR21089">
    <property type="entry name" value="SHIKIMATE DEHYDROGENASE"/>
    <property type="match status" value="1"/>
</dbReference>
<organism evidence="5 6">
    <name type="scientific">Capnocytophaga canis</name>
    <dbReference type="NCBI Taxonomy" id="1848903"/>
    <lineage>
        <taxon>Bacteria</taxon>
        <taxon>Pseudomonadati</taxon>
        <taxon>Bacteroidota</taxon>
        <taxon>Flavobacteriia</taxon>
        <taxon>Flavobacteriales</taxon>
        <taxon>Flavobacteriaceae</taxon>
        <taxon>Capnocytophaga</taxon>
    </lineage>
</organism>